<dbReference type="PROSITE" id="PS50097">
    <property type="entry name" value="BTB"/>
    <property type="match status" value="1"/>
</dbReference>
<dbReference type="InterPro" id="IPR000210">
    <property type="entry name" value="BTB/POZ_dom"/>
</dbReference>
<keyword evidence="3" id="KW-1185">Reference proteome</keyword>
<name>A0AAN5D366_9BILA</name>
<dbReference type="Proteomes" id="UP001328107">
    <property type="component" value="Unassembled WGS sequence"/>
</dbReference>
<dbReference type="Pfam" id="PF00651">
    <property type="entry name" value="BTB"/>
    <property type="match status" value="1"/>
</dbReference>
<reference evidence="3" key="1">
    <citation type="submission" date="2022-10" db="EMBL/GenBank/DDBJ databases">
        <title>Genome assembly of Pristionchus species.</title>
        <authorList>
            <person name="Yoshida K."/>
            <person name="Sommer R.J."/>
        </authorList>
    </citation>
    <scope>NUCLEOTIDE SEQUENCE [LARGE SCALE GENOMIC DNA]</scope>
    <source>
        <strain evidence="3">RS5460</strain>
    </source>
</reference>
<evidence type="ECO:0000259" key="1">
    <source>
        <dbReference type="PROSITE" id="PS50097"/>
    </source>
</evidence>
<dbReference type="PANTHER" id="PTHR47022">
    <property type="entry name" value="BTB AND MATH DOMAIN-CONTAINING PROTEIN 36-RELATED"/>
    <property type="match status" value="1"/>
</dbReference>
<feature type="domain" description="BTB" evidence="1">
    <location>
        <begin position="1"/>
        <end position="65"/>
    </location>
</feature>
<dbReference type="SUPFAM" id="SSF54695">
    <property type="entry name" value="POZ domain"/>
    <property type="match status" value="1"/>
</dbReference>
<organism evidence="2 3">
    <name type="scientific">Pristionchus mayeri</name>
    <dbReference type="NCBI Taxonomy" id="1317129"/>
    <lineage>
        <taxon>Eukaryota</taxon>
        <taxon>Metazoa</taxon>
        <taxon>Ecdysozoa</taxon>
        <taxon>Nematoda</taxon>
        <taxon>Chromadorea</taxon>
        <taxon>Rhabditida</taxon>
        <taxon>Rhabditina</taxon>
        <taxon>Diplogasteromorpha</taxon>
        <taxon>Diplogasteroidea</taxon>
        <taxon>Neodiplogasteridae</taxon>
        <taxon>Pristionchus</taxon>
    </lineage>
</organism>
<evidence type="ECO:0000313" key="3">
    <source>
        <dbReference type="Proteomes" id="UP001328107"/>
    </source>
</evidence>
<dbReference type="InterPro" id="IPR011333">
    <property type="entry name" value="SKP1/BTB/POZ_sf"/>
</dbReference>
<dbReference type="AlphaFoldDB" id="A0AAN5D366"/>
<accession>A0AAN5D366</accession>
<dbReference type="EMBL" id="BTRK01000005">
    <property type="protein sequence ID" value="GMR55803.1"/>
    <property type="molecule type" value="Genomic_DNA"/>
</dbReference>
<sequence>VLIVEGKKLHLNKDYLSTHSPVFSDLFFGEFSEKGKEEFELEGVVYEEFLDILNVIHPDLTAIRADSVAHILKLADQFQIKDQFLTRSAHANCSSLVLLRWR</sequence>
<comment type="caution">
    <text evidence="2">The sequence shown here is derived from an EMBL/GenBank/DDBJ whole genome shotgun (WGS) entry which is preliminary data.</text>
</comment>
<evidence type="ECO:0000313" key="2">
    <source>
        <dbReference type="EMBL" id="GMR55803.1"/>
    </source>
</evidence>
<proteinExistence type="predicted"/>
<protein>
    <recommendedName>
        <fullName evidence="1">BTB domain-containing protein</fullName>
    </recommendedName>
</protein>
<feature type="non-terminal residue" evidence="2">
    <location>
        <position position="1"/>
    </location>
</feature>
<dbReference type="SMART" id="SM00225">
    <property type="entry name" value="BTB"/>
    <property type="match status" value="1"/>
</dbReference>
<dbReference type="PANTHER" id="PTHR47022:SF1">
    <property type="entry name" value="BTB AND MATH DOMAIN-CONTAINING PROTEIN 36-RELATED"/>
    <property type="match status" value="1"/>
</dbReference>
<dbReference type="CDD" id="cd18186">
    <property type="entry name" value="BTB_POZ_ZBTB_KLHL-like"/>
    <property type="match status" value="1"/>
</dbReference>
<gene>
    <name evidence="2" type="ORF">PMAYCL1PPCAC_25998</name>
</gene>
<dbReference type="Gene3D" id="3.30.710.10">
    <property type="entry name" value="Potassium Channel Kv1.1, Chain A"/>
    <property type="match status" value="1"/>
</dbReference>